<feature type="transmembrane region" description="Helical" evidence="1">
    <location>
        <begin position="12"/>
        <end position="29"/>
    </location>
</feature>
<dbReference type="EMBL" id="WXYO01000007">
    <property type="protein sequence ID" value="NAS13698.1"/>
    <property type="molecule type" value="Genomic_DNA"/>
</dbReference>
<dbReference type="RefSeq" id="WP_161436726.1">
    <property type="nucleotide sequence ID" value="NZ_WXYO01000007.1"/>
</dbReference>
<gene>
    <name evidence="2" type="ORF">GTQ38_16915</name>
</gene>
<accession>A0A6L9EGP9</accession>
<keyword evidence="1" id="KW-0472">Membrane</keyword>
<sequence length="215" mass="25394">MTARFTLRDFLVYFSSGSFFVLLMDVVYFDLILKIVSDFFKNYEFLDGFATLLGIILVPLVYILGHILHGVGFLSLKVYKEFHEFLNKNRLRRFRLIEWMRIILHFFMYRVKVVNAVIKEINENGTWNNVEHFWEDCARLQIKDDFDSANYWYALNDLFKSIYTASLIASILSFYNDKWILGSILSGLMFLSQYRAVQFGDSFVKTVRRLANVSS</sequence>
<organism evidence="2 3">
    <name type="scientific">Poritiphilus flavus</name>
    <dbReference type="NCBI Taxonomy" id="2697053"/>
    <lineage>
        <taxon>Bacteria</taxon>
        <taxon>Pseudomonadati</taxon>
        <taxon>Bacteroidota</taxon>
        <taxon>Flavobacteriia</taxon>
        <taxon>Flavobacteriales</taxon>
        <taxon>Flavobacteriaceae</taxon>
        <taxon>Poritiphilus</taxon>
    </lineage>
</organism>
<name>A0A6L9EGP9_9FLAO</name>
<dbReference type="AlphaFoldDB" id="A0A6L9EGP9"/>
<reference evidence="2 3" key="1">
    <citation type="submission" date="2020-01" db="EMBL/GenBank/DDBJ databases">
        <title>Bacteria diversity of Porities sp.</title>
        <authorList>
            <person name="Wang G."/>
        </authorList>
    </citation>
    <scope>NUCLEOTIDE SEQUENCE [LARGE SCALE GENOMIC DNA]</scope>
    <source>
        <strain evidence="2 3">R33</strain>
    </source>
</reference>
<dbReference type="Proteomes" id="UP000475249">
    <property type="component" value="Unassembled WGS sequence"/>
</dbReference>
<comment type="caution">
    <text evidence="2">The sequence shown here is derived from an EMBL/GenBank/DDBJ whole genome shotgun (WGS) entry which is preliminary data.</text>
</comment>
<evidence type="ECO:0000313" key="3">
    <source>
        <dbReference type="Proteomes" id="UP000475249"/>
    </source>
</evidence>
<protein>
    <submittedName>
        <fullName evidence="2">Uncharacterized protein</fullName>
    </submittedName>
</protein>
<feature type="transmembrane region" description="Helical" evidence="1">
    <location>
        <begin position="49"/>
        <end position="76"/>
    </location>
</feature>
<keyword evidence="1" id="KW-1133">Transmembrane helix</keyword>
<keyword evidence="1" id="KW-0812">Transmembrane</keyword>
<evidence type="ECO:0000313" key="2">
    <source>
        <dbReference type="EMBL" id="NAS13698.1"/>
    </source>
</evidence>
<evidence type="ECO:0000256" key="1">
    <source>
        <dbReference type="SAM" id="Phobius"/>
    </source>
</evidence>
<proteinExistence type="predicted"/>
<keyword evidence="3" id="KW-1185">Reference proteome</keyword>